<reference evidence="1" key="1">
    <citation type="journal article" date="2023" name="Science">
        <title>Genome structures resolve the early diversification of teleost fishes.</title>
        <authorList>
            <person name="Parey E."/>
            <person name="Louis A."/>
            <person name="Montfort J."/>
            <person name="Bouchez O."/>
            <person name="Roques C."/>
            <person name="Iampietro C."/>
            <person name="Lluch J."/>
            <person name="Castinel A."/>
            <person name="Donnadieu C."/>
            <person name="Desvignes T."/>
            <person name="Floi Bucao C."/>
            <person name="Jouanno E."/>
            <person name="Wen M."/>
            <person name="Mejri S."/>
            <person name="Dirks R."/>
            <person name="Jansen H."/>
            <person name="Henkel C."/>
            <person name="Chen W.J."/>
            <person name="Zahm M."/>
            <person name="Cabau C."/>
            <person name="Klopp C."/>
            <person name="Thompson A.W."/>
            <person name="Robinson-Rechavi M."/>
            <person name="Braasch I."/>
            <person name="Lecointre G."/>
            <person name="Bobe J."/>
            <person name="Postlethwait J.H."/>
            <person name="Berthelot C."/>
            <person name="Roest Crollius H."/>
            <person name="Guiguen Y."/>
        </authorList>
    </citation>
    <scope>NUCLEOTIDE SEQUENCE</scope>
    <source>
        <strain evidence="1">WJC10195</strain>
    </source>
</reference>
<comment type="caution">
    <text evidence="1">The sequence shown here is derived from an EMBL/GenBank/DDBJ whole genome shotgun (WGS) entry which is preliminary data.</text>
</comment>
<dbReference type="Proteomes" id="UP001152622">
    <property type="component" value="Chromosome 6"/>
</dbReference>
<protein>
    <submittedName>
        <fullName evidence="1">Uncharacterized protein</fullName>
    </submittedName>
</protein>
<evidence type="ECO:0000313" key="1">
    <source>
        <dbReference type="EMBL" id="KAJ8355410.1"/>
    </source>
</evidence>
<evidence type="ECO:0000313" key="2">
    <source>
        <dbReference type="Proteomes" id="UP001152622"/>
    </source>
</evidence>
<sequence>MGRHLHDDARGLTVAPGGEPSVSDYLIFLCRGGPGQHYGPLVVLWRVTLCPPLPPLLSGPFTTLTPTINNQAQARPLAGRRDEPPEGSELVPLRAQARQCVVPVLDRTRGARGSLGITGEDCDHLVTPCFLV</sequence>
<keyword evidence="2" id="KW-1185">Reference proteome</keyword>
<proteinExistence type="predicted"/>
<name>A0A9Q1FBS5_SYNKA</name>
<accession>A0A9Q1FBS5</accession>
<organism evidence="1 2">
    <name type="scientific">Synaphobranchus kaupii</name>
    <name type="common">Kaup's arrowtooth eel</name>
    <dbReference type="NCBI Taxonomy" id="118154"/>
    <lineage>
        <taxon>Eukaryota</taxon>
        <taxon>Metazoa</taxon>
        <taxon>Chordata</taxon>
        <taxon>Craniata</taxon>
        <taxon>Vertebrata</taxon>
        <taxon>Euteleostomi</taxon>
        <taxon>Actinopterygii</taxon>
        <taxon>Neopterygii</taxon>
        <taxon>Teleostei</taxon>
        <taxon>Anguilliformes</taxon>
        <taxon>Synaphobranchidae</taxon>
        <taxon>Synaphobranchus</taxon>
    </lineage>
</organism>
<gene>
    <name evidence="1" type="ORF">SKAU_G00182040</name>
</gene>
<dbReference type="EMBL" id="JAINUF010000006">
    <property type="protein sequence ID" value="KAJ8355410.1"/>
    <property type="molecule type" value="Genomic_DNA"/>
</dbReference>
<dbReference type="AlphaFoldDB" id="A0A9Q1FBS5"/>